<gene>
    <name evidence="3" type="ORF">CP985_12905</name>
</gene>
<dbReference type="InterPro" id="IPR036188">
    <property type="entry name" value="FAD/NAD-bd_sf"/>
</dbReference>
<dbReference type="RefSeq" id="WP_114840555.1">
    <property type="nucleotide sequence ID" value="NZ_CP031219.1"/>
</dbReference>
<dbReference type="SUPFAM" id="SSF46548">
    <property type="entry name" value="alpha-helical ferredoxin"/>
    <property type="match status" value="1"/>
</dbReference>
<dbReference type="Gene3D" id="1.10.1060.10">
    <property type="entry name" value="Alpha-helical ferredoxin"/>
    <property type="match status" value="1"/>
</dbReference>
<dbReference type="Pfam" id="PF07992">
    <property type="entry name" value="Pyr_redox_2"/>
    <property type="match status" value="1"/>
</dbReference>
<protein>
    <submittedName>
        <fullName evidence="3">Dihydropyrimidine dehydrogenase</fullName>
    </submittedName>
</protein>
<sequence>MQHIINSAQTCLDCKKPKCQKGCPVNTPIAEMIRLFLAGEIKEAGKKVFENNPLSIICSLVCPHEKHCEGHCILNKKYTPVNVGAIENYISTYYMNYKQFEKVPSNGSSIAIIGSGPAGISLAMILALKGYQITMYEGNDKIGGVLRYGIPDFRLDKSILDELLEKLKAVGVQIRPNTLVGKNITIDDLFRDGYKAIFIGTGVWTPKKLGLKGESLGNVHFAIDYLKSPKAYNLGKKVIVIGAGNVAMDVARTAIRNGSSEVSIMYRKGFEDMPAEKVEIEYAKIDGVKFNLYKSPLEFTSNAVKYLTTNEIENIEGFEEADSILISISQKPRDLIVSNTTGINVGQDGLVITNDRGETTREGVFASGDVVTGARTVVEAVALSKKVAIAIEEYIATLKEQEAC</sequence>
<dbReference type="Gene3D" id="3.50.50.60">
    <property type="entry name" value="FAD/NAD(P)-binding domain"/>
    <property type="match status" value="2"/>
</dbReference>
<evidence type="ECO:0000313" key="3">
    <source>
        <dbReference type="EMBL" id="RXK13839.1"/>
    </source>
</evidence>
<dbReference type="PRINTS" id="PR00469">
    <property type="entry name" value="PNDRDTASEII"/>
</dbReference>
<feature type="domain" description="FAD/NAD(P)-binding" evidence="1">
    <location>
        <begin position="109"/>
        <end position="381"/>
    </location>
</feature>
<feature type="domain" description="Dihydroprymidine dehydrogenase" evidence="2">
    <location>
        <begin position="3"/>
        <end position="96"/>
    </location>
</feature>
<dbReference type="SUPFAM" id="SSF51971">
    <property type="entry name" value="Nucleotide-binding domain"/>
    <property type="match status" value="1"/>
</dbReference>
<keyword evidence="4" id="KW-1185">Reference proteome</keyword>
<name>A0AAX2ACA9_9BACT</name>
<dbReference type="InterPro" id="IPR023753">
    <property type="entry name" value="FAD/NAD-binding_dom"/>
</dbReference>
<dbReference type="Pfam" id="PF14691">
    <property type="entry name" value="Fer4_20"/>
    <property type="match status" value="1"/>
</dbReference>
<accession>A0AAX2ACA9</accession>
<evidence type="ECO:0000259" key="1">
    <source>
        <dbReference type="Pfam" id="PF07992"/>
    </source>
</evidence>
<evidence type="ECO:0000259" key="2">
    <source>
        <dbReference type="Pfam" id="PF14691"/>
    </source>
</evidence>
<dbReference type="GO" id="GO:0051536">
    <property type="term" value="F:iron-sulfur cluster binding"/>
    <property type="evidence" value="ECO:0007669"/>
    <property type="project" value="InterPro"/>
</dbReference>
<dbReference type="PANTHER" id="PTHR42783:SF3">
    <property type="entry name" value="GLUTAMATE SYNTHASE [NADPH] SMALL CHAIN-RELATED"/>
    <property type="match status" value="1"/>
</dbReference>
<dbReference type="InterPro" id="IPR009051">
    <property type="entry name" value="Helical_ferredxn"/>
</dbReference>
<organism evidence="3 4">
    <name type="scientific">Malaciobacter mytili LMG 24559</name>
    <dbReference type="NCBI Taxonomy" id="1032238"/>
    <lineage>
        <taxon>Bacteria</taxon>
        <taxon>Pseudomonadati</taxon>
        <taxon>Campylobacterota</taxon>
        <taxon>Epsilonproteobacteria</taxon>
        <taxon>Campylobacterales</taxon>
        <taxon>Arcobacteraceae</taxon>
        <taxon>Malaciobacter</taxon>
    </lineage>
</organism>
<reference evidence="3 4" key="1">
    <citation type="submission" date="2017-09" db="EMBL/GenBank/DDBJ databases">
        <title>Genomics of the genus Arcobacter.</title>
        <authorList>
            <person name="Perez-Cataluna A."/>
            <person name="Figueras M.J."/>
            <person name="Salas-Masso N."/>
        </authorList>
    </citation>
    <scope>NUCLEOTIDE SEQUENCE [LARGE SCALE GENOMIC DNA]</scope>
    <source>
        <strain evidence="3 4">CECT 7386</strain>
    </source>
</reference>
<evidence type="ECO:0000313" key="4">
    <source>
        <dbReference type="Proteomes" id="UP000290092"/>
    </source>
</evidence>
<dbReference type="EMBL" id="NXID01000055">
    <property type="protein sequence ID" value="RXK13839.1"/>
    <property type="molecule type" value="Genomic_DNA"/>
</dbReference>
<dbReference type="PRINTS" id="PR00368">
    <property type="entry name" value="FADPNR"/>
</dbReference>
<dbReference type="PANTHER" id="PTHR42783">
    <property type="entry name" value="GLUTAMATE SYNTHASE [NADPH] SMALL CHAIN"/>
    <property type="match status" value="1"/>
</dbReference>
<dbReference type="AlphaFoldDB" id="A0AAX2ACA9"/>
<dbReference type="InterPro" id="IPR028261">
    <property type="entry name" value="DPD_II"/>
</dbReference>
<dbReference type="Proteomes" id="UP000290092">
    <property type="component" value="Unassembled WGS sequence"/>
</dbReference>
<dbReference type="GO" id="GO:0016491">
    <property type="term" value="F:oxidoreductase activity"/>
    <property type="evidence" value="ECO:0007669"/>
    <property type="project" value="InterPro"/>
</dbReference>
<dbReference type="KEGG" id="amyt:AMYT_0029"/>
<comment type="caution">
    <text evidence="3">The sequence shown here is derived from an EMBL/GenBank/DDBJ whole genome shotgun (WGS) entry which is preliminary data.</text>
</comment>
<proteinExistence type="predicted"/>